<dbReference type="GO" id="GO:0003989">
    <property type="term" value="F:acetyl-CoA carboxylase activity"/>
    <property type="evidence" value="ECO:0007669"/>
    <property type="project" value="InterPro"/>
</dbReference>
<dbReference type="Proteomes" id="UP000549134">
    <property type="component" value="Unassembled WGS sequence"/>
</dbReference>
<dbReference type="InterPro" id="IPR000089">
    <property type="entry name" value="Biotin_lipoyl"/>
</dbReference>
<evidence type="ECO:0000256" key="1">
    <source>
        <dbReference type="ARBA" id="ARBA00003761"/>
    </source>
</evidence>
<evidence type="ECO:0000256" key="6">
    <source>
        <dbReference type="ARBA" id="ARBA00023098"/>
    </source>
</evidence>
<dbReference type="SUPFAM" id="SSF51230">
    <property type="entry name" value="Single hybrid motif"/>
    <property type="match status" value="1"/>
</dbReference>
<feature type="domain" description="Lipoyl-binding" evidence="10">
    <location>
        <begin position="57"/>
        <end position="137"/>
    </location>
</feature>
<dbReference type="GO" id="GO:0006633">
    <property type="term" value="P:fatty acid biosynthetic process"/>
    <property type="evidence" value="ECO:0007669"/>
    <property type="project" value="UniProtKB-UniPathway"/>
</dbReference>
<proteinExistence type="predicted"/>
<protein>
    <recommendedName>
        <fullName evidence="3 9">Biotin carboxyl carrier protein of acetyl-CoA carboxylase</fullName>
    </recommendedName>
</protein>
<keyword evidence="6 9" id="KW-0443">Lipid metabolism</keyword>
<evidence type="ECO:0000313" key="12">
    <source>
        <dbReference type="Proteomes" id="UP000549134"/>
    </source>
</evidence>
<evidence type="ECO:0000256" key="2">
    <source>
        <dbReference type="ARBA" id="ARBA00005194"/>
    </source>
</evidence>
<gene>
    <name evidence="11" type="ORF">HX787_28850</name>
</gene>
<dbReference type="PANTHER" id="PTHR45266">
    <property type="entry name" value="OXALOACETATE DECARBOXYLASE ALPHA CHAIN"/>
    <property type="match status" value="1"/>
</dbReference>
<reference evidence="11 12" key="1">
    <citation type="submission" date="2020-04" db="EMBL/GenBank/DDBJ databases">
        <title>Molecular characterization of pseudomonads from Agaricus bisporus reveal novel blotch 2 pathogens in Western Europe.</title>
        <authorList>
            <person name="Taparia T."/>
            <person name="Krijger M."/>
            <person name="Haynes E."/>
            <person name="Elpinstone J.G."/>
            <person name="Noble R."/>
            <person name="Van Der Wolf J."/>
        </authorList>
    </citation>
    <scope>NUCLEOTIDE SEQUENCE [LARGE SCALE GENOMIC DNA]</scope>
    <source>
        <strain evidence="11 12">IPO3746</strain>
    </source>
</reference>
<dbReference type="InterPro" id="IPR001249">
    <property type="entry name" value="AcCoA_biotinCC"/>
</dbReference>
<keyword evidence="8 9" id="KW-0092">Biotin</keyword>
<dbReference type="EMBL" id="JACAQK010000035">
    <property type="protein sequence ID" value="NWD39872.1"/>
    <property type="molecule type" value="Genomic_DNA"/>
</dbReference>
<evidence type="ECO:0000256" key="7">
    <source>
        <dbReference type="ARBA" id="ARBA00023160"/>
    </source>
</evidence>
<evidence type="ECO:0000313" key="11">
    <source>
        <dbReference type="EMBL" id="NWD39872.1"/>
    </source>
</evidence>
<sequence length="144" mass="15339">MDQQLLDQLVTLLQGSPSLTEIDHRQGDERIRLSKQAGPGSPVIRPELPVANEPAPVATSVLPISSSLAGLFYRGPSPQEPAFVQVGDIVSEGQALGIVEAMKMLNLIEADRAGRITRICLDDGAEVKPGTLLFELQALGDTDV</sequence>
<dbReference type="UniPathway" id="UPA00094"/>
<dbReference type="CDD" id="cd06850">
    <property type="entry name" value="biotinyl_domain"/>
    <property type="match status" value="1"/>
</dbReference>
<keyword evidence="5 9" id="KW-0276">Fatty acid metabolism</keyword>
<evidence type="ECO:0000256" key="5">
    <source>
        <dbReference type="ARBA" id="ARBA00022832"/>
    </source>
</evidence>
<keyword evidence="4 9" id="KW-0444">Lipid biosynthesis</keyword>
<name>A0A7Y8AT54_PSETO</name>
<dbReference type="GO" id="GO:0009317">
    <property type="term" value="C:acetyl-CoA carboxylase complex"/>
    <property type="evidence" value="ECO:0007669"/>
    <property type="project" value="InterPro"/>
</dbReference>
<comment type="caution">
    <text evidence="11">The sequence shown here is derived from an EMBL/GenBank/DDBJ whole genome shotgun (WGS) entry which is preliminary data.</text>
</comment>
<evidence type="ECO:0000259" key="10">
    <source>
        <dbReference type="PROSITE" id="PS50968"/>
    </source>
</evidence>
<dbReference type="Gene3D" id="2.40.50.100">
    <property type="match status" value="1"/>
</dbReference>
<comment type="function">
    <text evidence="1 9">This protein is a component of the acetyl coenzyme A carboxylase complex; first, biotin carboxylase catalyzes the carboxylation of the carrier protein and then the transcarboxylase transfers the carboxyl group to form malonyl-CoA.</text>
</comment>
<evidence type="ECO:0000256" key="4">
    <source>
        <dbReference type="ARBA" id="ARBA00022516"/>
    </source>
</evidence>
<keyword evidence="7 9" id="KW-0275">Fatty acid biosynthesis</keyword>
<dbReference type="Pfam" id="PF00364">
    <property type="entry name" value="Biotin_lipoyl"/>
    <property type="match status" value="1"/>
</dbReference>
<accession>A0A7Y8AT54</accession>
<dbReference type="GeneID" id="55848444"/>
<dbReference type="PRINTS" id="PR01071">
    <property type="entry name" value="ACOABIOTINCC"/>
</dbReference>
<evidence type="ECO:0000256" key="8">
    <source>
        <dbReference type="ARBA" id="ARBA00023267"/>
    </source>
</evidence>
<organism evidence="11 12">
    <name type="scientific">Pseudomonas tolaasii</name>
    <dbReference type="NCBI Taxonomy" id="29442"/>
    <lineage>
        <taxon>Bacteria</taxon>
        <taxon>Pseudomonadati</taxon>
        <taxon>Pseudomonadota</taxon>
        <taxon>Gammaproteobacteria</taxon>
        <taxon>Pseudomonadales</taxon>
        <taxon>Pseudomonadaceae</taxon>
        <taxon>Pseudomonas</taxon>
    </lineage>
</organism>
<dbReference type="RefSeq" id="WP_016969374.1">
    <property type="nucleotide sequence ID" value="NZ_CP020369.1"/>
</dbReference>
<dbReference type="PANTHER" id="PTHR45266:SF3">
    <property type="entry name" value="OXALOACETATE DECARBOXYLASE ALPHA CHAIN"/>
    <property type="match status" value="1"/>
</dbReference>
<dbReference type="InterPro" id="IPR001882">
    <property type="entry name" value="Biotin_BS"/>
</dbReference>
<evidence type="ECO:0000256" key="3">
    <source>
        <dbReference type="ARBA" id="ARBA00017562"/>
    </source>
</evidence>
<comment type="pathway">
    <text evidence="2 9">Lipid metabolism; fatty acid biosynthesis.</text>
</comment>
<evidence type="ECO:0000256" key="9">
    <source>
        <dbReference type="RuleBase" id="RU364072"/>
    </source>
</evidence>
<dbReference type="PROSITE" id="PS00188">
    <property type="entry name" value="BIOTIN"/>
    <property type="match status" value="1"/>
</dbReference>
<dbReference type="InterPro" id="IPR050709">
    <property type="entry name" value="Biotin_Carboxyl_Carrier/Decarb"/>
</dbReference>
<dbReference type="InterPro" id="IPR011053">
    <property type="entry name" value="Single_hybrid_motif"/>
</dbReference>
<dbReference type="PROSITE" id="PS50968">
    <property type="entry name" value="BIOTINYL_LIPOYL"/>
    <property type="match status" value="1"/>
</dbReference>
<dbReference type="AlphaFoldDB" id="A0A7Y8AT54"/>